<feature type="compositionally biased region" description="Low complexity" evidence="1">
    <location>
        <begin position="86"/>
        <end position="101"/>
    </location>
</feature>
<accession>A0A502EFL7</accession>
<dbReference type="EMBL" id="RCZG01000002">
    <property type="protein sequence ID" value="TPG35839.1"/>
    <property type="molecule type" value="Genomic_DNA"/>
</dbReference>
<comment type="caution">
    <text evidence="2">The sequence shown here is derived from an EMBL/GenBank/DDBJ whole genome shotgun (WGS) entry which is preliminary data.</text>
</comment>
<evidence type="ECO:0000313" key="3">
    <source>
        <dbReference type="Proteomes" id="UP000320095"/>
    </source>
</evidence>
<feature type="region of interest" description="Disordered" evidence="1">
    <location>
        <begin position="70"/>
        <end position="121"/>
    </location>
</feature>
<organism evidence="2 3">
    <name type="scientific">Mycolicibacterium hodleri</name>
    <dbReference type="NCBI Taxonomy" id="49897"/>
    <lineage>
        <taxon>Bacteria</taxon>
        <taxon>Bacillati</taxon>
        <taxon>Actinomycetota</taxon>
        <taxon>Actinomycetes</taxon>
        <taxon>Mycobacteriales</taxon>
        <taxon>Mycobacteriaceae</taxon>
        <taxon>Mycolicibacterium</taxon>
    </lineage>
</organism>
<dbReference type="RefSeq" id="WP_140689167.1">
    <property type="nucleotide sequence ID" value="NZ_RCZG01000002.1"/>
</dbReference>
<evidence type="ECO:0000313" key="2">
    <source>
        <dbReference type="EMBL" id="TPG35839.1"/>
    </source>
</evidence>
<dbReference type="Proteomes" id="UP000320095">
    <property type="component" value="Unassembled WGS sequence"/>
</dbReference>
<name>A0A502EFL7_9MYCO</name>
<dbReference type="OrthoDB" id="8361459at2"/>
<dbReference type="AlphaFoldDB" id="A0A502EFL7"/>
<gene>
    <name evidence="2" type="ORF">EAH80_07270</name>
</gene>
<proteinExistence type="predicted"/>
<keyword evidence="3" id="KW-1185">Reference proteome</keyword>
<sequence length="121" mass="13289">MLEDAADLYDETFRPDPEQQRPQLVSGVINGLALIGVNFSVPEGELREWLARLLLSWNENYGTELITTDIERPIHPDLAPSSGRYAPNSRSRRPAGSSAAPTDYFGDRPVGQSASHHEAAS</sequence>
<evidence type="ECO:0000256" key="1">
    <source>
        <dbReference type="SAM" id="MobiDB-lite"/>
    </source>
</evidence>
<reference evidence="2 3" key="1">
    <citation type="journal article" date="2019" name="Environ. Microbiol.">
        <title>Species interactions and distinct microbial communities in high Arctic permafrost affected cryosols are associated with the CH4 and CO2 gas fluxes.</title>
        <authorList>
            <person name="Altshuler I."/>
            <person name="Hamel J."/>
            <person name="Turney S."/>
            <person name="Magnuson E."/>
            <person name="Levesque R."/>
            <person name="Greer C."/>
            <person name="Whyte L.G."/>
        </authorList>
    </citation>
    <scope>NUCLEOTIDE SEQUENCE [LARGE SCALE GENOMIC DNA]</scope>
    <source>
        <strain evidence="2 3">S5.20</strain>
    </source>
</reference>
<protein>
    <submittedName>
        <fullName evidence="2">Uncharacterized protein</fullName>
    </submittedName>
</protein>